<comment type="caution">
    <text evidence="2">The sequence shown here is derived from an EMBL/GenBank/DDBJ whole genome shotgun (WGS) entry which is preliminary data.</text>
</comment>
<gene>
    <name evidence="2" type="ORF">Fcan01_17306</name>
</gene>
<proteinExistence type="predicted"/>
<organism evidence="2 3">
    <name type="scientific">Folsomia candida</name>
    <name type="common">Springtail</name>
    <dbReference type="NCBI Taxonomy" id="158441"/>
    <lineage>
        <taxon>Eukaryota</taxon>
        <taxon>Metazoa</taxon>
        <taxon>Ecdysozoa</taxon>
        <taxon>Arthropoda</taxon>
        <taxon>Hexapoda</taxon>
        <taxon>Collembola</taxon>
        <taxon>Entomobryomorpha</taxon>
        <taxon>Isotomoidea</taxon>
        <taxon>Isotomidae</taxon>
        <taxon>Proisotominae</taxon>
        <taxon>Folsomia</taxon>
    </lineage>
</organism>
<dbReference type="Proteomes" id="UP000198287">
    <property type="component" value="Unassembled WGS sequence"/>
</dbReference>
<dbReference type="AlphaFoldDB" id="A0A226DR97"/>
<reference evidence="2 3" key="1">
    <citation type="submission" date="2015-12" db="EMBL/GenBank/DDBJ databases">
        <title>The genome of Folsomia candida.</title>
        <authorList>
            <person name="Faddeeva A."/>
            <person name="Derks M.F."/>
            <person name="Anvar Y."/>
            <person name="Smit S."/>
            <person name="Van Straalen N."/>
            <person name="Roelofs D."/>
        </authorList>
    </citation>
    <scope>NUCLEOTIDE SEQUENCE [LARGE SCALE GENOMIC DNA]</scope>
    <source>
        <strain evidence="2 3">VU population</strain>
        <tissue evidence="2">Whole body</tissue>
    </source>
</reference>
<dbReference type="OrthoDB" id="10053513at2759"/>
<accession>A0A226DR97</accession>
<dbReference type="PANTHER" id="PTHR46579">
    <property type="entry name" value="F5/8 TYPE C DOMAIN-CONTAINING PROTEIN-RELATED"/>
    <property type="match status" value="1"/>
</dbReference>
<evidence type="ECO:0000313" key="3">
    <source>
        <dbReference type="Proteomes" id="UP000198287"/>
    </source>
</evidence>
<keyword evidence="3" id="KW-1185">Reference proteome</keyword>
<dbReference type="PANTHER" id="PTHR46579:SF1">
    <property type="entry name" value="F5_8 TYPE C DOMAIN-CONTAINING PROTEIN"/>
    <property type="match status" value="1"/>
</dbReference>
<dbReference type="STRING" id="158441.A0A226DR97"/>
<dbReference type="EMBL" id="LNIX01000012">
    <property type="protein sequence ID" value="OXA47723.1"/>
    <property type="molecule type" value="Genomic_DNA"/>
</dbReference>
<dbReference type="OMA" id="CINELDY"/>
<dbReference type="InterPro" id="IPR009667">
    <property type="entry name" value="DUF1258"/>
</dbReference>
<evidence type="ECO:0000313" key="2">
    <source>
        <dbReference type="EMBL" id="OXA47723.1"/>
    </source>
</evidence>
<evidence type="ECO:0000256" key="1">
    <source>
        <dbReference type="SAM" id="MobiDB-lite"/>
    </source>
</evidence>
<feature type="compositionally biased region" description="Polar residues" evidence="1">
    <location>
        <begin position="26"/>
        <end position="42"/>
    </location>
</feature>
<feature type="region of interest" description="Disordered" evidence="1">
    <location>
        <begin position="23"/>
        <end position="91"/>
    </location>
</feature>
<feature type="compositionally biased region" description="Acidic residues" evidence="1">
    <location>
        <begin position="75"/>
        <end position="85"/>
    </location>
</feature>
<protein>
    <submittedName>
        <fullName evidence="2">Uncharacterized protein</fullName>
    </submittedName>
</protein>
<name>A0A226DR97_FOLCA</name>
<dbReference type="Pfam" id="PF06869">
    <property type="entry name" value="DUF1258"/>
    <property type="match status" value="1"/>
</dbReference>
<sequence>MSKRTPESSQVAHLKLIKSAIDGVGLNNNTQPNQQCDNTVGRSNEDLDDNLHPSLPQLDMNDDAEVSESGLSTSSDDDNDEDDYDQNEHHNKQYKIFPKAKLTTTESCMLVIGFAIRHKLSKSAMTDLLTLINFHLPTGASIPSSMFLLNKMLGPDYTLAKKIPFCEKCQCIIENSDNCIKCGQVNMHKAIKDGNYFVSFDIGSVLKSLLEKEAISKSIIKNFVKRANNLNASNVISDIIDGSDYKKLKLKKYDLTCCLNTDGVSIFNSSGFSVWPLLLCINELDYPLRRKHTILGGLWLGQGKPNFTLFLNPFMKQAAQLSTEGIVWTANNKMMTSKIFFPLFAADSVARCQIQGINQFNGEYSCPWCLAKGKNFKISDSRHKWIFHPTETSIKRDKEIFVQHLLQLRDKLQHGSTVASHFGIKLASPLINLKNCYIVGGFVFDYMHTVLLGVVRTFAFAWTESKNHSEPFYIGTKAQEINQRIAKCKIPHECSRSMREIKEMKYWKASEWKTWMVIAIPLLRGILPNCYLKHFAKLIVSISTLSQDTVTLDKINEAEKLVKEFCLLTPNLYDKSYCSFNIHLLTHAADCVRRWGPLWSYSLFQFENYNGVLTNSYCGTREEAFSRFPTNGFFKFAPEIQPRCVTRGKINLNIMGKAGDRAMVYYLLPSGSVRYVHPPLGVIPVKRFLRVSTSYVTVPNVNIARAEVNLPILPVPNGATLLEAGQVLSHGFPCAHGISVLVLSYETILY</sequence>